<dbReference type="PANTHER" id="PTHR30024:SF47">
    <property type="entry name" value="TAURINE-BINDING PERIPLASMIC PROTEIN"/>
    <property type="match status" value="1"/>
</dbReference>
<dbReference type="PROSITE" id="PS51257">
    <property type="entry name" value="PROKAR_LIPOPROTEIN"/>
    <property type="match status" value="1"/>
</dbReference>
<comment type="caution">
    <text evidence="5">The sequence shown here is derived from an EMBL/GenBank/DDBJ whole genome shotgun (WGS) entry which is preliminary data.</text>
</comment>
<organism evidence="5 6">
    <name type="scientific">Streptomyces smaragdinus</name>
    <dbReference type="NCBI Taxonomy" id="2585196"/>
    <lineage>
        <taxon>Bacteria</taxon>
        <taxon>Bacillati</taxon>
        <taxon>Actinomycetota</taxon>
        <taxon>Actinomycetes</taxon>
        <taxon>Kitasatosporales</taxon>
        <taxon>Streptomycetaceae</taxon>
        <taxon>Streptomyces</taxon>
    </lineage>
</organism>
<dbReference type="PROSITE" id="PS51318">
    <property type="entry name" value="TAT"/>
    <property type="match status" value="1"/>
</dbReference>
<reference evidence="5 6" key="1">
    <citation type="submission" date="2019-10" db="EMBL/GenBank/DDBJ databases">
        <title>Streptomyces smaragdinus sp. nov. and Streptomyces fabii sp. nov., isolated from the gut of fungus growing-termite Macrotermes natalensis.</title>
        <authorList>
            <person name="Schwitalla J."/>
            <person name="Benndorf R."/>
            <person name="Martin K."/>
            <person name="De Beer W."/>
            <person name="Kaster A.-K."/>
            <person name="Vollmers J."/>
            <person name="Poulsen M."/>
            <person name="Beemelmanns C."/>
        </authorList>
    </citation>
    <scope>NUCLEOTIDE SEQUENCE [LARGE SCALE GENOMIC DNA]</scope>
    <source>
        <strain evidence="5 6">RB5</strain>
    </source>
</reference>
<dbReference type="InterPro" id="IPR015168">
    <property type="entry name" value="SsuA/THI5"/>
</dbReference>
<feature type="domain" description="SsuA/THI5-like" evidence="4">
    <location>
        <begin position="57"/>
        <end position="272"/>
    </location>
</feature>
<dbReference type="PANTHER" id="PTHR30024">
    <property type="entry name" value="ALIPHATIC SULFONATES-BINDING PROTEIN-RELATED"/>
    <property type="match status" value="1"/>
</dbReference>
<dbReference type="OrthoDB" id="8877897at2"/>
<dbReference type="RefSeq" id="WP_153451034.1">
    <property type="nucleotide sequence ID" value="NZ_WEGJ01000004.1"/>
</dbReference>
<accession>A0A7K0CE56</accession>
<evidence type="ECO:0000256" key="2">
    <source>
        <dbReference type="ARBA" id="ARBA00010742"/>
    </source>
</evidence>
<dbReference type="AlphaFoldDB" id="A0A7K0CE56"/>
<dbReference type="Gene3D" id="3.40.190.10">
    <property type="entry name" value="Periplasmic binding protein-like II"/>
    <property type="match status" value="2"/>
</dbReference>
<dbReference type="InterPro" id="IPR006311">
    <property type="entry name" value="TAT_signal"/>
</dbReference>
<evidence type="ECO:0000256" key="3">
    <source>
        <dbReference type="ARBA" id="ARBA00022729"/>
    </source>
</evidence>
<sequence>MTVQERTNRRRTVVRAGALGAALVATLGLTTGCGSSSASSESNVKDLKVAVMNLAASAPYYVAQEKGYFKDAGLNVKLVSAAGAAEGVPPLVSGTIQVGSGNLITVMQAAEQGIQLTSIATTNEAAPSLDDIGHKTSAVMVRPDSGIKSPKDLEGKTIAVNALNGLGDATIKASLVKQGVDVDSLKFTELTFPDMLTAIDAKRVDAIWEVEPFVMAGKKAGLKPISYNFEEAALRLPLGVSFVTKQFADKNPETIKKFKQAMDRAIDYLNEDEQRIRDAGVSVAKISPEVAAKMALPDMTTSFSRESVQSLADLSKEYGLLKKDPDLDAQFGLVLEDK</sequence>
<gene>
    <name evidence="5" type="ORF">SRB5_18770</name>
</gene>
<keyword evidence="3" id="KW-0732">Signal</keyword>
<evidence type="ECO:0000256" key="1">
    <source>
        <dbReference type="ARBA" id="ARBA00004418"/>
    </source>
</evidence>
<dbReference type="GO" id="GO:0042597">
    <property type="term" value="C:periplasmic space"/>
    <property type="evidence" value="ECO:0007669"/>
    <property type="project" value="UniProtKB-SubCell"/>
</dbReference>
<proteinExistence type="inferred from homology"/>
<keyword evidence="6" id="KW-1185">Reference proteome</keyword>
<comment type="similarity">
    <text evidence="2">Belongs to the bacterial solute-binding protein SsuA/TauA family.</text>
</comment>
<dbReference type="Proteomes" id="UP000466345">
    <property type="component" value="Unassembled WGS sequence"/>
</dbReference>
<name>A0A7K0CE56_9ACTN</name>
<dbReference type="Pfam" id="PF09084">
    <property type="entry name" value="NMT1"/>
    <property type="match status" value="1"/>
</dbReference>
<comment type="subcellular location">
    <subcellularLocation>
        <location evidence="1">Periplasm</location>
    </subcellularLocation>
</comment>
<protein>
    <recommendedName>
        <fullName evidence="4">SsuA/THI5-like domain-containing protein</fullName>
    </recommendedName>
</protein>
<evidence type="ECO:0000313" key="5">
    <source>
        <dbReference type="EMBL" id="MQY11758.1"/>
    </source>
</evidence>
<dbReference type="SUPFAM" id="SSF53850">
    <property type="entry name" value="Periplasmic binding protein-like II"/>
    <property type="match status" value="1"/>
</dbReference>
<dbReference type="EMBL" id="WEGJ01000004">
    <property type="protein sequence ID" value="MQY11758.1"/>
    <property type="molecule type" value="Genomic_DNA"/>
</dbReference>
<evidence type="ECO:0000313" key="6">
    <source>
        <dbReference type="Proteomes" id="UP000466345"/>
    </source>
</evidence>
<evidence type="ECO:0000259" key="4">
    <source>
        <dbReference type="Pfam" id="PF09084"/>
    </source>
</evidence>